<gene>
    <name evidence="2" type="ORF">ALGA_3984</name>
</gene>
<dbReference type="KEGG" id="mbas:ALGA_3984"/>
<dbReference type="InterPro" id="IPR029033">
    <property type="entry name" value="His_PPase_superfam"/>
</dbReference>
<dbReference type="NCBIfam" id="TIGR03162">
    <property type="entry name" value="ribazole_cobC"/>
    <property type="match status" value="1"/>
</dbReference>
<dbReference type="PANTHER" id="PTHR48100:SF1">
    <property type="entry name" value="HISTIDINE PHOSPHATASE FAMILY PROTEIN-RELATED"/>
    <property type="match status" value="1"/>
</dbReference>
<reference evidence="3" key="2">
    <citation type="journal article" date="2020" name="Antonie Van Leeuwenhoek">
        <title>Labilibaculum antarcticum sp. nov., a novel facultative anaerobic, psychrotorelant bacterium isolated from marine sediment of Antarctica.</title>
        <authorList>
            <person name="Watanabe M."/>
            <person name="Kojima H."/>
            <person name="Fukui M."/>
        </authorList>
    </citation>
    <scope>NUCLEOTIDE SEQUENCE [LARGE SCALE GENOMIC DNA]</scope>
    <source>
        <strain evidence="3">SPP2</strain>
    </source>
</reference>
<name>A0A1Y1CPB8_9BACT</name>
<dbReference type="SUPFAM" id="SSF53254">
    <property type="entry name" value="Phosphoglycerate mutase-like"/>
    <property type="match status" value="1"/>
</dbReference>
<dbReference type="GO" id="GO:0009236">
    <property type="term" value="P:cobalamin biosynthetic process"/>
    <property type="evidence" value="ECO:0007669"/>
    <property type="project" value="UniProtKB-UniRule"/>
</dbReference>
<keyword evidence="3" id="KW-1185">Reference proteome</keyword>
<dbReference type="EMBL" id="AP018042">
    <property type="protein sequence ID" value="BAX82276.1"/>
    <property type="molecule type" value="Genomic_DNA"/>
</dbReference>
<accession>A0A1Y1CPB8</accession>
<evidence type="ECO:0000313" key="3">
    <source>
        <dbReference type="Proteomes" id="UP000218267"/>
    </source>
</evidence>
<dbReference type="InterPro" id="IPR017578">
    <property type="entry name" value="Ribazole_CobC"/>
</dbReference>
<dbReference type="EC" id="3.1.3.73" evidence="1"/>
<dbReference type="CDD" id="cd07067">
    <property type="entry name" value="HP_PGM_like"/>
    <property type="match status" value="1"/>
</dbReference>
<dbReference type="GO" id="GO:0005737">
    <property type="term" value="C:cytoplasm"/>
    <property type="evidence" value="ECO:0007669"/>
    <property type="project" value="TreeGrafter"/>
</dbReference>
<evidence type="ECO:0000313" key="2">
    <source>
        <dbReference type="EMBL" id="BAX82276.1"/>
    </source>
</evidence>
<dbReference type="SMART" id="SM00855">
    <property type="entry name" value="PGAM"/>
    <property type="match status" value="1"/>
</dbReference>
<evidence type="ECO:0000256" key="1">
    <source>
        <dbReference type="NCBIfam" id="TIGR03162"/>
    </source>
</evidence>
<dbReference type="AlphaFoldDB" id="A0A1Y1CPB8"/>
<dbReference type="Gene3D" id="3.40.50.1240">
    <property type="entry name" value="Phosphoglycerate mutase-like"/>
    <property type="match status" value="1"/>
</dbReference>
<dbReference type="Pfam" id="PF00300">
    <property type="entry name" value="His_Phos_1"/>
    <property type="match status" value="1"/>
</dbReference>
<dbReference type="GO" id="GO:0043755">
    <property type="term" value="F:alpha-ribazole phosphatase activity"/>
    <property type="evidence" value="ECO:0007669"/>
    <property type="project" value="UniProtKB-UniRule"/>
</dbReference>
<protein>
    <recommendedName>
        <fullName evidence="1">Alpha-ribazole phosphatase</fullName>
        <ecNumber evidence="1">3.1.3.73</ecNumber>
    </recommendedName>
</protein>
<sequence>MEIYLIRHTKVNIEPGICYGQKDVDLALTYSEELEAVKEKLKDIDFDLIISSPLTRAKKLANDIFGDQVLEDKRLMELNFGDWEGKVWDEIKDPLFQAWMEDFVNKKCSNGESFVMLRDRVLEFWNEIKSKDCKKIAIFTHGGVIRTIKAIEQNVKLEDSFNEPTTDFGEITILSTPK</sequence>
<dbReference type="PANTHER" id="PTHR48100">
    <property type="entry name" value="BROAD-SPECIFICITY PHOSPHATASE YOR283W-RELATED"/>
    <property type="match status" value="1"/>
</dbReference>
<dbReference type="OrthoDB" id="9782128at2"/>
<dbReference type="InterPro" id="IPR013078">
    <property type="entry name" value="His_Pase_superF_clade-1"/>
</dbReference>
<reference evidence="2 3" key="1">
    <citation type="journal article" date="2018" name="Mar. Genomics">
        <title>Complete genome sequence of Marinifilaceae bacterium strain SPP2, isolated from the Antarctic marine sediment.</title>
        <authorList>
            <person name="Watanabe M."/>
            <person name="Kojima H."/>
            <person name="Fukui M."/>
        </authorList>
    </citation>
    <scope>NUCLEOTIDE SEQUENCE [LARGE SCALE GENOMIC DNA]</scope>
    <source>
        <strain evidence="2 3">SPP2</strain>
    </source>
</reference>
<organism evidence="2 3">
    <name type="scientific">Labilibaculum antarcticum</name>
    <dbReference type="NCBI Taxonomy" id="1717717"/>
    <lineage>
        <taxon>Bacteria</taxon>
        <taxon>Pseudomonadati</taxon>
        <taxon>Bacteroidota</taxon>
        <taxon>Bacteroidia</taxon>
        <taxon>Marinilabiliales</taxon>
        <taxon>Marinifilaceae</taxon>
        <taxon>Labilibaculum</taxon>
    </lineage>
</organism>
<proteinExistence type="predicted"/>
<dbReference type="RefSeq" id="WP_096432438.1">
    <property type="nucleotide sequence ID" value="NZ_AP018042.1"/>
</dbReference>
<dbReference type="InterPro" id="IPR050275">
    <property type="entry name" value="PGM_Phosphatase"/>
</dbReference>
<dbReference type="Proteomes" id="UP000218267">
    <property type="component" value="Chromosome"/>
</dbReference>